<evidence type="ECO:0000256" key="1">
    <source>
        <dbReference type="ARBA" id="ARBA00006641"/>
    </source>
</evidence>
<dbReference type="EMBL" id="BPQV01000013">
    <property type="protein sequence ID" value="GJE29026.1"/>
    <property type="molecule type" value="Genomic_DNA"/>
</dbReference>
<dbReference type="InterPro" id="IPR016125">
    <property type="entry name" value="Peptidase_C15-like"/>
</dbReference>
<keyword evidence="11" id="KW-1185">Reference proteome</keyword>
<dbReference type="PRINTS" id="PR00706">
    <property type="entry name" value="PYROGLUPTASE"/>
</dbReference>
<name>A0ABQ4TBH0_METOR</name>
<keyword evidence="6" id="KW-0788">Thiol protease</keyword>
<comment type="caution">
    <text evidence="10">The sequence shown here is derived from an EMBL/GenBank/DDBJ whole genome shotgun (WGS) entry which is preliminary data.</text>
</comment>
<gene>
    <name evidence="10" type="primary">pcp</name>
    <name evidence="10" type="ORF">LKMONMHP_3901</name>
</gene>
<dbReference type="RefSeq" id="WP_238313154.1">
    <property type="nucleotide sequence ID" value="NZ_BPQV01000013.1"/>
</dbReference>
<evidence type="ECO:0000313" key="10">
    <source>
        <dbReference type="EMBL" id="GJE29026.1"/>
    </source>
</evidence>
<keyword evidence="5" id="KW-0378">Hydrolase</keyword>
<evidence type="ECO:0000256" key="8">
    <source>
        <dbReference type="ARBA" id="ARBA00031559"/>
    </source>
</evidence>
<reference evidence="10" key="2">
    <citation type="submission" date="2021-08" db="EMBL/GenBank/DDBJ databases">
        <authorList>
            <person name="Tani A."/>
            <person name="Ola A."/>
            <person name="Ogura Y."/>
            <person name="Katsura K."/>
            <person name="Hayashi T."/>
        </authorList>
    </citation>
    <scope>NUCLEOTIDE SEQUENCE</scope>
    <source>
        <strain evidence="10">NBRC 15689</strain>
    </source>
</reference>
<dbReference type="PANTHER" id="PTHR23402:SF1">
    <property type="entry name" value="PYROGLUTAMYL-PEPTIDASE I"/>
    <property type="match status" value="1"/>
</dbReference>
<evidence type="ECO:0000256" key="5">
    <source>
        <dbReference type="ARBA" id="ARBA00022801"/>
    </source>
</evidence>
<protein>
    <recommendedName>
        <fullName evidence="2">Pyrrolidone-carboxylate peptidase</fullName>
    </recommendedName>
    <alternativeName>
        <fullName evidence="7">5-oxoprolyl-peptidase</fullName>
    </alternativeName>
    <alternativeName>
        <fullName evidence="8">Pyroglutamyl-peptidase I</fullName>
    </alternativeName>
</protein>
<comment type="similarity">
    <text evidence="1">Belongs to the peptidase C15 family.</text>
</comment>
<organism evidence="10 11">
    <name type="scientific">Methylobacterium organophilum</name>
    <dbReference type="NCBI Taxonomy" id="410"/>
    <lineage>
        <taxon>Bacteria</taxon>
        <taxon>Pseudomonadati</taxon>
        <taxon>Pseudomonadota</taxon>
        <taxon>Alphaproteobacteria</taxon>
        <taxon>Hyphomicrobiales</taxon>
        <taxon>Methylobacteriaceae</taxon>
        <taxon>Methylobacterium</taxon>
    </lineage>
</organism>
<dbReference type="SUPFAM" id="SSF53182">
    <property type="entry name" value="Pyrrolidone carboxyl peptidase (pyroglutamate aminopeptidase)"/>
    <property type="match status" value="1"/>
</dbReference>
<dbReference type="Proteomes" id="UP001055156">
    <property type="component" value="Unassembled WGS sequence"/>
</dbReference>
<keyword evidence="4" id="KW-0645">Protease</keyword>
<evidence type="ECO:0000256" key="6">
    <source>
        <dbReference type="ARBA" id="ARBA00022807"/>
    </source>
</evidence>
<proteinExistence type="inferred from homology"/>
<dbReference type="InterPro" id="IPR036440">
    <property type="entry name" value="Peptidase_C15-like_sf"/>
</dbReference>
<accession>A0ABQ4TBH0</accession>
<evidence type="ECO:0000256" key="4">
    <source>
        <dbReference type="ARBA" id="ARBA00022670"/>
    </source>
</evidence>
<keyword evidence="3" id="KW-0963">Cytoplasm</keyword>
<dbReference type="InterPro" id="IPR000816">
    <property type="entry name" value="Peptidase_C15"/>
</dbReference>
<dbReference type="PANTHER" id="PTHR23402">
    <property type="entry name" value="PROTEASE FAMILY C15 PYROGLUTAMYL-PEPTIDASE I-RELATED"/>
    <property type="match status" value="1"/>
</dbReference>
<feature type="region of interest" description="Disordered" evidence="9">
    <location>
        <begin position="102"/>
        <end position="121"/>
    </location>
</feature>
<evidence type="ECO:0000256" key="2">
    <source>
        <dbReference type="ARBA" id="ARBA00019191"/>
    </source>
</evidence>
<evidence type="ECO:0000256" key="3">
    <source>
        <dbReference type="ARBA" id="ARBA00022490"/>
    </source>
</evidence>
<evidence type="ECO:0000256" key="7">
    <source>
        <dbReference type="ARBA" id="ARBA00030836"/>
    </source>
</evidence>
<sequence length="209" mass="22573">MPGRLLVTGFGPFPGVPRNPSARLAERIARHPRLRLLLAEAPELLVLRTAYAAIPAQLEPALARDPAAVLMIGVAARAKRVRVEFRALNRASRLFPDASGGTARRLALDPEGPPQRKSPAAERARLAMRRRGLDAARSREAGRYLCNAGYYRTLAEGKPAIFLHIPLPPPPARRGPRRPRALDLWTQAGIEAALALLRGAPVAAAARPA</sequence>
<evidence type="ECO:0000256" key="9">
    <source>
        <dbReference type="SAM" id="MobiDB-lite"/>
    </source>
</evidence>
<reference evidence="10" key="1">
    <citation type="journal article" date="2021" name="Front. Microbiol.">
        <title>Comprehensive Comparative Genomics and Phenotyping of Methylobacterium Species.</title>
        <authorList>
            <person name="Alessa O."/>
            <person name="Ogura Y."/>
            <person name="Fujitani Y."/>
            <person name="Takami H."/>
            <person name="Hayashi T."/>
            <person name="Sahin N."/>
            <person name="Tani A."/>
        </authorList>
    </citation>
    <scope>NUCLEOTIDE SEQUENCE</scope>
    <source>
        <strain evidence="10">NBRC 15689</strain>
    </source>
</reference>
<dbReference type="Gene3D" id="3.40.630.20">
    <property type="entry name" value="Peptidase C15, pyroglutamyl peptidase I-like"/>
    <property type="match status" value="1"/>
</dbReference>
<evidence type="ECO:0000313" key="11">
    <source>
        <dbReference type="Proteomes" id="UP001055156"/>
    </source>
</evidence>
<dbReference type="Pfam" id="PF01470">
    <property type="entry name" value="Peptidase_C15"/>
    <property type="match status" value="1"/>
</dbReference>